<dbReference type="GO" id="GO:0009873">
    <property type="term" value="P:ethylene-activated signaling pathway"/>
    <property type="evidence" value="ECO:0007669"/>
    <property type="project" value="UniProtKB-KW"/>
</dbReference>
<evidence type="ECO:0000256" key="1">
    <source>
        <dbReference type="ARBA" id="ARBA00004123"/>
    </source>
</evidence>
<dbReference type="GO" id="GO:0003700">
    <property type="term" value="F:DNA-binding transcription factor activity"/>
    <property type="evidence" value="ECO:0007669"/>
    <property type="project" value="InterPro"/>
</dbReference>
<comment type="similarity">
    <text evidence="7">Belongs to the AP2/ERF transcription factor family. ERF subfamily.</text>
</comment>
<keyword evidence="4" id="KW-0238">DNA-binding</keyword>
<feature type="region of interest" description="Disordered" evidence="8">
    <location>
        <begin position="1"/>
        <end position="56"/>
    </location>
</feature>
<keyword evidence="3" id="KW-0805">Transcription regulation</keyword>
<dbReference type="PANTHER" id="PTHR31677:SF146">
    <property type="entry name" value="ETHYLENE-RESPONSIVE TRANSCRIPTION FACTOR ESR2"/>
    <property type="match status" value="1"/>
</dbReference>
<sequence>MEEAIMRLEGAEHRETNNHSLKRKPSRTSSTAPSTPGGVTIAKAAPGGGASGGTTIRYRGVRRRPWGRYAAEIRDPMSKERRWLGTFDTAEEAACAYDCAARAMRGLKARTNFVYPLESYHHSLFSPPPMNMFLLRDVLNSQPLSPFAYPHYNISNVSGLVNDPFTNANNVFEDHSPKAKSGLVNDPFTNANNVFEDHSPKAKRSSTIDNDNMISILEPEPAGSGLLQEVVQGFLPKPISQQTSTPPQTNQPCVGVFPTMLENGFQTDLGVPNHINVEGNGFNQVKYHGELAWADHASGFDAAKMHQNGNGGMFYQYCFHDY</sequence>
<accession>A0A0D3BI96</accession>
<feature type="domain" description="AP2/ERF" evidence="9">
    <location>
        <begin position="57"/>
        <end position="114"/>
    </location>
</feature>
<dbReference type="Gene3D" id="3.30.730.10">
    <property type="entry name" value="AP2/ERF domain"/>
    <property type="match status" value="1"/>
</dbReference>
<keyword evidence="6" id="KW-0539">Nucleus</keyword>
<dbReference type="OMA" id="GFGQVKY"/>
<feature type="compositionally biased region" description="Basic and acidic residues" evidence="8">
    <location>
        <begin position="1"/>
        <end position="17"/>
    </location>
</feature>
<evidence type="ECO:0000313" key="10">
    <source>
        <dbReference type="EnsemblPlants" id="Bo3g140080.1"/>
    </source>
</evidence>
<dbReference type="InterPro" id="IPR016177">
    <property type="entry name" value="DNA-bd_dom_sf"/>
</dbReference>
<evidence type="ECO:0000256" key="4">
    <source>
        <dbReference type="ARBA" id="ARBA00023125"/>
    </source>
</evidence>
<evidence type="ECO:0000313" key="11">
    <source>
        <dbReference type="Proteomes" id="UP000032141"/>
    </source>
</evidence>
<dbReference type="HOGENOM" id="CLU_925449_0_0_1"/>
<dbReference type="CDD" id="cd00018">
    <property type="entry name" value="AP2"/>
    <property type="match status" value="1"/>
</dbReference>
<dbReference type="PANTHER" id="PTHR31677">
    <property type="entry name" value="AP2 DOMAIN CLASS TRANSCRIPTION FACTOR"/>
    <property type="match status" value="1"/>
</dbReference>
<dbReference type="STRING" id="109376.A0A0D3BI96"/>
<comment type="subcellular location">
    <subcellularLocation>
        <location evidence="1">Nucleus</location>
    </subcellularLocation>
</comment>
<dbReference type="PROSITE" id="PS51032">
    <property type="entry name" value="AP2_ERF"/>
    <property type="match status" value="1"/>
</dbReference>
<dbReference type="PRINTS" id="PR00367">
    <property type="entry name" value="ETHRSPELEMNT"/>
</dbReference>
<keyword evidence="5" id="KW-0804">Transcription</keyword>
<dbReference type="Pfam" id="PF00847">
    <property type="entry name" value="AP2"/>
    <property type="match status" value="1"/>
</dbReference>
<dbReference type="FunFam" id="3.30.730.10:FF:000001">
    <property type="entry name" value="Ethylene-responsive transcription factor 2"/>
    <property type="match status" value="1"/>
</dbReference>
<reference evidence="10 11" key="1">
    <citation type="journal article" date="2014" name="Genome Biol.">
        <title>Transcriptome and methylome profiling reveals relics of genome dominance in the mesopolyploid Brassica oleracea.</title>
        <authorList>
            <person name="Parkin I.A."/>
            <person name="Koh C."/>
            <person name="Tang H."/>
            <person name="Robinson S.J."/>
            <person name="Kagale S."/>
            <person name="Clarke W.E."/>
            <person name="Town C.D."/>
            <person name="Nixon J."/>
            <person name="Krishnakumar V."/>
            <person name="Bidwell S.L."/>
            <person name="Denoeud F."/>
            <person name="Belcram H."/>
            <person name="Links M.G."/>
            <person name="Just J."/>
            <person name="Clarke C."/>
            <person name="Bender T."/>
            <person name="Huebert T."/>
            <person name="Mason A.S."/>
            <person name="Pires J.C."/>
            <person name="Barker G."/>
            <person name="Moore J."/>
            <person name="Walley P.G."/>
            <person name="Manoli S."/>
            <person name="Batley J."/>
            <person name="Edwards D."/>
            <person name="Nelson M.N."/>
            <person name="Wang X."/>
            <person name="Paterson A.H."/>
            <person name="King G."/>
            <person name="Bancroft I."/>
            <person name="Chalhoub B."/>
            <person name="Sharpe A.G."/>
        </authorList>
    </citation>
    <scope>NUCLEOTIDE SEQUENCE</scope>
    <source>
        <strain evidence="10 11">cv. TO1000</strain>
    </source>
</reference>
<dbReference type="InterPro" id="IPR001471">
    <property type="entry name" value="AP2/ERF_dom"/>
</dbReference>
<dbReference type="GO" id="GO:0005634">
    <property type="term" value="C:nucleus"/>
    <property type="evidence" value="ECO:0007669"/>
    <property type="project" value="UniProtKB-SubCell"/>
</dbReference>
<evidence type="ECO:0000259" key="9">
    <source>
        <dbReference type="PROSITE" id="PS51032"/>
    </source>
</evidence>
<dbReference type="eggNOG" id="ENOG502RE27">
    <property type="taxonomic scope" value="Eukaryota"/>
</dbReference>
<organism evidence="10 11">
    <name type="scientific">Brassica oleracea var. oleracea</name>
    <dbReference type="NCBI Taxonomy" id="109376"/>
    <lineage>
        <taxon>Eukaryota</taxon>
        <taxon>Viridiplantae</taxon>
        <taxon>Streptophyta</taxon>
        <taxon>Embryophyta</taxon>
        <taxon>Tracheophyta</taxon>
        <taxon>Spermatophyta</taxon>
        <taxon>Magnoliopsida</taxon>
        <taxon>eudicotyledons</taxon>
        <taxon>Gunneridae</taxon>
        <taxon>Pentapetalae</taxon>
        <taxon>rosids</taxon>
        <taxon>malvids</taxon>
        <taxon>Brassicales</taxon>
        <taxon>Brassicaceae</taxon>
        <taxon>Brassiceae</taxon>
        <taxon>Brassica</taxon>
    </lineage>
</organism>
<evidence type="ECO:0000256" key="7">
    <source>
        <dbReference type="ARBA" id="ARBA00024343"/>
    </source>
</evidence>
<evidence type="ECO:0000256" key="6">
    <source>
        <dbReference type="ARBA" id="ARBA00023242"/>
    </source>
</evidence>
<evidence type="ECO:0000256" key="2">
    <source>
        <dbReference type="ARBA" id="ARBA00022745"/>
    </source>
</evidence>
<feature type="compositionally biased region" description="Low complexity" evidence="8">
    <location>
        <begin position="27"/>
        <end position="36"/>
    </location>
</feature>
<dbReference type="SMART" id="SM00380">
    <property type="entry name" value="AP2"/>
    <property type="match status" value="1"/>
</dbReference>
<reference evidence="10" key="2">
    <citation type="submission" date="2015-03" db="UniProtKB">
        <authorList>
            <consortium name="EnsemblPlants"/>
        </authorList>
    </citation>
    <scope>IDENTIFICATION</scope>
</reference>
<dbReference type="GO" id="GO:0003677">
    <property type="term" value="F:DNA binding"/>
    <property type="evidence" value="ECO:0007669"/>
    <property type="project" value="UniProtKB-KW"/>
</dbReference>
<name>A0A0D3BI96_BRAOL</name>
<dbReference type="EnsemblPlants" id="Bo3g140080.1">
    <property type="protein sequence ID" value="Bo3g140080.1"/>
    <property type="gene ID" value="Bo3g140080"/>
</dbReference>
<proteinExistence type="inferred from homology"/>
<dbReference type="Gramene" id="Bo3g140080.1">
    <property type="protein sequence ID" value="Bo3g140080.1"/>
    <property type="gene ID" value="Bo3g140080"/>
</dbReference>
<keyword evidence="11" id="KW-1185">Reference proteome</keyword>
<dbReference type="AlphaFoldDB" id="A0A0D3BI96"/>
<evidence type="ECO:0000256" key="5">
    <source>
        <dbReference type="ARBA" id="ARBA00023163"/>
    </source>
</evidence>
<evidence type="ECO:0000256" key="8">
    <source>
        <dbReference type="SAM" id="MobiDB-lite"/>
    </source>
</evidence>
<protein>
    <recommendedName>
        <fullName evidence="9">AP2/ERF domain-containing protein</fullName>
    </recommendedName>
</protein>
<dbReference type="InterPro" id="IPR036955">
    <property type="entry name" value="AP2/ERF_dom_sf"/>
</dbReference>
<evidence type="ECO:0000256" key="3">
    <source>
        <dbReference type="ARBA" id="ARBA00023015"/>
    </source>
</evidence>
<keyword evidence="2" id="KW-0936">Ethylene signaling pathway</keyword>
<dbReference type="Proteomes" id="UP000032141">
    <property type="component" value="Chromosome C3"/>
</dbReference>
<dbReference type="SUPFAM" id="SSF54171">
    <property type="entry name" value="DNA-binding domain"/>
    <property type="match status" value="1"/>
</dbReference>